<reference evidence="2" key="1">
    <citation type="journal article" date="2023" name="Science">
        <title>Genome structures resolve the early diversification of teleost fishes.</title>
        <authorList>
            <person name="Parey E."/>
            <person name="Louis A."/>
            <person name="Montfort J."/>
            <person name="Bouchez O."/>
            <person name="Roques C."/>
            <person name="Iampietro C."/>
            <person name="Lluch J."/>
            <person name="Castinel A."/>
            <person name="Donnadieu C."/>
            <person name="Desvignes T."/>
            <person name="Floi Bucao C."/>
            <person name="Jouanno E."/>
            <person name="Wen M."/>
            <person name="Mejri S."/>
            <person name="Dirks R."/>
            <person name="Jansen H."/>
            <person name="Henkel C."/>
            <person name="Chen W.J."/>
            <person name="Zahm M."/>
            <person name="Cabau C."/>
            <person name="Klopp C."/>
            <person name="Thompson A.W."/>
            <person name="Robinson-Rechavi M."/>
            <person name="Braasch I."/>
            <person name="Lecointre G."/>
            <person name="Bobe J."/>
            <person name="Postlethwait J.H."/>
            <person name="Berthelot C."/>
            <person name="Roest Crollius H."/>
            <person name="Guiguen Y."/>
        </authorList>
    </citation>
    <scope>NUCLEOTIDE SEQUENCE</scope>
    <source>
        <strain evidence="2">NC1722</strain>
    </source>
</reference>
<evidence type="ECO:0000256" key="1">
    <source>
        <dbReference type="SAM" id="MobiDB-lite"/>
    </source>
</evidence>
<feature type="compositionally biased region" description="Polar residues" evidence="1">
    <location>
        <begin position="64"/>
        <end position="77"/>
    </location>
</feature>
<keyword evidence="3" id="KW-1185">Reference proteome</keyword>
<sequence length="127" mass="13565">MPVLEEQTAQADSCHLLISSEHAHSVATGVFRLLPGNLHSRSAESLRGRGPRPLRSEPVPATGDPNTDTVSPGNQTAGERDISHIVLCILGRRLSGFAPSLSSSGPAPAMQGLHRGYPWRCLKVVRL</sequence>
<feature type="region of interest" description="Disordered" evidence="1">
    <location>
        <begin position="41"/>
        <end position="78"/>
    </location>
</feature>
<dbReference type="EMBL" id="JAINUG010000039">
    <property type="protein sequence ID" value="KAJ8407279.1"/>
    <property type="molecule type" value="Genomic_DNA"/>
</dbReference>
<organism evidence="2 3">
    <name type="scientific">Aldrovandia affinis</name>
    <dbReference type="NCBI Taxonomy" id="143900"/>
    <lineage>
        <taxon>Eukaryota</taxon>
        <taxon>Metazoa</taxon>
        <taxon>Chordata</taxon>
        <taxon>Craniata</taxon>
        <taxon>Vertebrata</taxon>
        <taxon>Euteleostomi</taxon>
        <taxon>Actinopterygii</taxon>
        <taxon>Neopterygii</taxon>
        <taxon>Teleostei</taxon>
        <taxon>Notacanthiformes</taxon>
        <taxon>Halosauridae</taxon>
        <taxon>Aldrovandia</taxon>
    </lineage>
</organism>
<dbReference type="Proteomes" id="UP001221898">
    <property type="component" value="Unassembled WGS sequence"/>
</dbReference>
<protein>
    <submittedName>
        <fullName evidence="2">Uncharacterized protein</fullName>
    </submittedName>
</protein>
<accession>A0AAD7WT12</accession>
<name>A0AAD7WT12_9TELE</name>
<evidence type="ECO:0000313" key="2">
    <source>
        <dbReference type="EMBL" id="KAJ8407279.1"/>
    </source>
</evidence>
<proteinExistence type="predicted"/>
<comment type="caution">
    <text evidence="2">The sequence shown here is derived from an EMBL/GenBank/DDBJ whole genome shotgun (WGS) entry which is preliminary data.</text>
</comment>
<dbReference type="AlphaFoldDB" id="A0AAD7WT12"/>
<evidence type="ECO:0000313" key="3">
    <source>
        <dbReference type="Proteomes" id="UP001221898"/>
    </source>
</evidence>
<gene>
    <name evidence="2" type="ORF">AAFF_G00278530</name>
</gene>